<dbReference type="InterPro" id="IPR010690">
    <property type="entry name" value="YqfD"/>
</dbReference>
<reference evidence="2" key="1">
    <citation type="submission" date="2020-08" db="EMBL/GenBank/DDBJ databases">
        <title>Genome public.</title>
        <authorList>
            <person name="Liu C."/>
            <person name="Sun Q."/>
        </authorList>
    </citation>
    <scope>NUCLEOTIDE SEQUENCE</scope>
    <source>
        <strain evidence="2">NSJ-51</strain>
    </source>
</reference>
<evidence type="ECO:0000256" key="1">
    <source>
        <dbReference type="SAM" id="Phobius"/>
    </source>
</evidence>
<evidence type="ECO:0000313" key="3">
    <source>
        <dbReference type="Proteomes" id="UP000661435"/>
    </source>
</evidence>
<keyword evidence="3" id="KW-1185">Reference proteome</keyword>
<dbReference type="RefSeq" id="WP_186906309.1">
    <property type="nucleotide sequence ID" value="NZ_JACOPP010000001.1"/>
</dbReference>
<dbReference type="EMBL" id="JACOPP010000001">
    <property type="protein sequence ID" value="MBC5732412.1"/>
    <property type="molecule type" value="Genomic_DNA"/>
</dbReference>
<dbReference type="Pfam" id="PF06898">
    <property type="entry name" value="YqfD"/>
    <property type="match status" value="1"/>
</dbReference>
<proteinExistence type="predicted"/>
<keyword evidence="1" id="KW-0812">Transmembrane</keyword>
<keyword evidence="1" id="KW-0472">Membrane</keyword>
<keyword evidence="1" id="KW-1133">Transmembrane helix</keyword>
<name>A0A8J6IZF2_9FIRM</name>
<evidence type="ECO:0000313" key="2">
    <source>
        <dbReference type="EMBL" id="MBC5732412.1"/>
    </source>
</evidence>
<comment type="caution">
    <text evidence="2">The sequence shown here is derived from an EMBL/GenBank/DDBJ whole genome shotgun (WGS) entry which is preliminary data.</text>
</comment>
<dbReference type="AlphaFoldDB" id="A0A8J6IZF2"/>
<sequence length="414" mass="44892">MLRKMINGLRGSVRLEVSGAFPERFLNLCAQNGMAFWDVEWLEATRLRLTLTRAGGRAAPELAGRVLCELSRVKTGGVPFFLARFRKRYALLVGLCLSLTAVLVLSRFILIIDVEGNETVPTAQILSELRRQGLRVGVYGPGLDERDLAHEALLQLPDLSWMAINLHGTRAQVLVREAVKKPPAEDGSVVGDVVAESGGIVSHMEVLSGEAVCQEGDTVAAGDVLISGSVKLPGPKYGGGVDLGWSQVRAAGRIYARTWRTLTAQVPLEAQVKQYTGSEETCWSLTFLGVRTVFSRNSGISFPEYDKISRAWTAALPSGRELPLTLKCETVREYVTVPAPIDRAAAQALLEERLELALRAALGDGEAVSTAFSAAERDGMLRVTLQAECREEIGRFVPAQGLPETAAQEPQPEV</sequence>
<accession>A0A8J6IZF2</accession>
<organism evidence="2 3">
    <name type="scientific">Lawsonibacter hominis</name>
    <dbReference type="NCBI Taxonomy" id="2763053"/>
    <lineage>
        <taxon>Bacteria</taxon>
        <taxon>Bacillati</taxon>
        <taxon>Bacillota</taxon>
        <taxon>Clostridia</taxon>
        <taxon>Eubacteriales</taxon>
        <taxon>Oscillospiraceae</taxon>
        <taxon>Lawsonibacter</taxon>
    </lineage>
</organism>
<feature type="transmembrane region" description="Helical" evidence="1">
    <location>
        <begin position="89"/>
        <end position="112"/>
    </location>
</feature>
<protein>
    <submittedName>
        <fullName evidence="2">Sporulation protein YqfD</fullName>
    </submittedName>
</protein>
<gene>
    <name evidence="2" type="ORF">H8S57_01550</name>
</gene>
<dbReference type="Proteomes" id="UP000661435">
    <property type="component" value="Unassembled WGS sequence"/>
</dbReference>